<reference evidence="1" key="1">
    <citation type="submission" date="2023-08" db="EMBL/GenBank/DDBJ databases">
        <title>The draft genome of Tsukamurella strandjordii strain 050030.</title>
        <authorList>
            <person name="Zhao F."/>
            <person name="Feng Y."/>
            <person name="Zong Z."/>
        </authorList>
    </citation>
    <scope>NUCLEOTIDE SEQUENCE</scope>
    <source>
        <strain evidence="1">050030</strain>
    </source>
</reference>
<name>A0AA90SIS3_9ACTN</name>
<protein>
    <submittedName>
        <fullName evidence="1">DivIVA domain-containing protein</fullName>
    </submittedName>
</protein>
<proteinExistence type="predicted"/>
<dbReference type="AlphaFoldDB" id="A0AA90SIS3"/>
<gene>
    <name evidence="1" type="ORF">Q7X28_21000</name>
</gene>
<evidence type="ECO:0000313" key="1">
    <source>
        <dbReference type="EMBL" id="MDP0400404.1"/>
    </source>
</evidence>
<sequence length="53" mass="6100">MNPLTPDEVRGVAFSKPPIGKRGYNEDQVDAFLDRVEESLRELHARLARYEGR</sequence>
<dbReference type="EMBL" id="JAUTIX010000009">
    <property type="protein sequence ID" value="MDP0400404.1"/>
    <property type="molecule type" value="Genomic_DNA"/>
</dbReference>
<comment type="caution">
    <text evidence="1">The sequence shown here is derived from an EMBL/GenBank/DDBJ whole genome shotgun (WGS) entry which is preliminary data.</text>
</comment>
<evidence type="ECO:0000313" key="2">
    <source>
        <dbReference type="Proteomes" id="UP001178281"/>
    </source>
</evidence>
<dbReference type="RefSeq" id="WP_220658208.1">
    <property type="nucleotide sequence ID" value="NZ_BAAAII010000013.1"/>
</dbReference>
<dbReference type="Gene3D" id="6.10.250.660">
    <property type="match status" value="1"/>
</dbReference>
<dbReference type="NCBIfam" id="TIGR03544">
    <property type="entry name" value="DivI1A_domain"/>
    <property type="match status" value="1"/>
</dbReference>
<dbReference type="Proteomes" id="UP001178281">
    <property type="component" value="Unassembled WGS sequence"/>
</dbReference>
<dbReference type="InterPro" id="IPR019933">
    <property type="entry name" value="DivIVA_domain"/>
</dbReference>
<organism evidence="1 2">
    <name type="scientific">Tsukamurella strandjordii</name>
    <dbReference type="NCBI Taxonomy" id="147577"/>
    <lineage>
        <taxon>Bacteria</taxon>
        <taxon>Bacillati</taxon>
        <taxon>Actinomycetota</taxon>
        <taxon>Actinomycetes</taxon>
        <taxon>Mycobacteriales</taxon>
        <taxon>Tsukamurellaceae</taxon>
        <taxon>Tsukamurella</taxon>
    </lineage>
</organism>
<keyword evidence="2" id="KW-1185">Reference proteome</keyword>
<accession>A0AA90SIS3</accession>